<dbReference type="OrthoDB" id="3782893at2"/>
<name>A0A2R7YTZ8_9ACTN</name>
<keyword evidence="3" id="KW-1185">Reference proteome</keyword>
<protein>
    <recommendedName>
        <fullName evidence="1">SnoaL-like domain-containing protein</fullName>
    </recommendedName>
</protein>
<evidence type="ECO:0000259" key="1">
    <source>
        <dbReference type="Pfam" id="PF12680"/>
    </source>
</evidence>
<dbReference type="SUPFAM" id="SSF54427">
    <property type="entry name" value="NTF2-like"/>
    <property type="match status" value="1"/>
</dbReference>
<gene>
    <name evidence="2" type="ORF">C7S10_17445</name>
</gene>
<feature type="domain" description="SnoaL-like" evidence="1">
    <location>
        <begin position="12"/>
        <end position="103"/>
    </location>
</feature>
<sequence length="119" mass="13506">MSTPASVEQVARDFARRIDQRDWDELAALLAADFRGDYRHDGKAFTRDEWVAYNADYPALVRFVPEDLVVAGDRAVLRSHVFNDDVAFYVASFLTVVDGLITELVEVWTDDIPAPEENQ</sequence>
<proteinExistence type="predicted"/>
<dbReference type="RefSeq" id="WP_108345712.1">
    <property type="nucleotide sequence ID" value="NZ_PYXZ01000008.1"/>
</dbReference>
<evidence type="ECO:0000313" key="3">
    <source>
        <dbReference type="Proteomes" id="UP000244867"/>
    </source>
</evidence>
<dbReference type="EMBL" id="PYXZ01000008">
    <property type="protein sequence ID" value="PUA79847.1"/>
    <property type="molecule type" value="Genomic_DNA"/>
</dbReference>
<dbReference type="InterPro" id="IPR032710">
    <property type="entry name" value="NTF2-like_dom_sf"/>
</dbReference>
<dbReference type="InterPro" id="IPR037401">
    <property type="entry name" value="SnoaL-like"/>
</dbReference>
<organism evidence="2 3">
    <name type="scientific">Nocardioides currus</name>
    <dbReference type="NCBI Taxonomy" id="2133958"/>
    <lineage>
        <taxon>Bacteria</taxon>
        <taxon>Bacillati</taxon>
        <taxon>Actinomycetota</taxon>
        <taxon>Actinomycetes</taxon>
        <taxon>Propionibacteriales</taxon>
        <taxon>Nocardioidaceae</taxon>
        <taxon>Nocardioides</taxon>
    </lineage>
</organism>
<evidence type="ECO:0000313" key="2">
    <source>
        <dbReference type="EMBL" id="PUA79847.1"/>
    </source>
</evidence>
<comment type="caution">
    <text evidence="2">The sequence shown here is derived from an EMBL/GenBank/DDBJ whole genome shotgun (WGS) entry which is preliminary data.</text>
</comment>
<accession>A0A2R7YTZ8</accession>
<dbReference type="AlphaFoldDB" id="A0A2R7YTZ8"/>
<dbReference type="Pfam" id="PF12680">
    <property type="entry name" value="SnoaL_2"/>
    <property type="match status" value="1"/>
</dbReference>
<reference evidence="2 3" key="1">
    <citation type="submission" date="2018-03" db="EMBL/GenBank/DDBJ databases">
        <authorList>
            <person name="Keele B.F."/>
        </authorList>
    </citation>
    <scope>NUCLEOTIDE SEQUENCE [LARGE SCALE GENOMIC DNA]</scope>
    <source>
        <strain evidence="2 3">IB-3</strain>
    </source>
</reference>
<dbReference type="Gene3D" id="3.10.450.50">
    <property type="match status" value="1"/>
</dbReference>
<dbReference type="Proteomes" id="UP000244867">
    <property type="component" value="Unassembled WGS sequence"/>
</dbReference>